<keyword evidence="1" id="KW-0472">Membrane</keyword>
<feature type="transmembrane region" description="Helical" evidence="1">
    <location>
        <begin position="27"/>
        <end position="49"/>
    </location>
</feature>
<sequence>MRQRRIINQKLRDDPVFLTPRPCDLPYLTVMLQAAYALAAYALAAFLPLELFGV</sequence>
<dbReference type="EMBL" id="CP000950">
    <property type="protein sequence ID" value="ACA68991.1"/>
    <property type="molecule type" value="Genomic_DNA"/>
</dbReference>
<dbReference type="KEGG" id="ypy:YPK_2714"/>
<gene>
    <name evidence="2" type="ordered locus">YPK_2714</name>
</gene>
<organism evidence="2">
    <name type="scientific">Yersinia pseudotuberculosis serotype O:3 (strain YPIII)</name>
    <dbReference type="NCBI Taxonomy" id="502800"/>
    <lineage>
        <taxon>Bacteria</taxon>
        <taxon>Pseudomonadati</taxon>
        <taxon>Pseudomonadota</taxon>
        <taxon>Gammaproteobacteria</taxon>
        <taxon>Enterobacterales</taxon>
        <taxon>Yersiniaceae</taxon>
        <taxon>Yersinia</taxon>
    </lineage>
</organism>
<evidence type="ECO:0000313" key="2">
    <source>
        <dbReference type="EMBL" id="ACA68991.1"/>
    </source>
</evidence>
<evidence type="ECO:0000256" key="1">
    <source>
        <dbReference type="SAM" id="Phobius"/>
    </source>
</evidence>
<proteinExistence type="predicted"/>
<name>A0A0H3B504_YERPY</name>
<reference evidence="2" key="1">
    <citation type="submission" date="2008-02" db="EMBL/GenBank/DDBJ databases">
        <title>Complete sequence of Yersinia pseudotuberculosis YPIII.</title>
        <authorList>
            <consortium name="US DOE Joint Genome Institute"/>
            <person name="Challacombe J.F."/>
            <person name="Bruce D."/>
            <person name="Detter J.C."/>
            <person name="Green L."/>
            <person name="Land M."/>
            <person name="Munk C."/>
            <person name="Lindler L.E."/>
            <person name="Nikolich M.P."/>
            <person name="Brettin T."/>
        </authorList>
    </citation>
    <scope>NUCLEOTIDE SEQUENCE</scope>
    <source>
        <strain evidence="2">YPIII</strain>
    </source>
</reference>
<accession>A0A0H3B504</accession>
<keyword evidence="1" id="KW-0812">Transmembrane</keyword>
<protein>
    <submittedName>
        <fullName evidence="2">Uncharacterized protein</fullName>
    </submittedName>
</protein>
<dbReference type="RefSeq" id="WP_012304309.1">
    <property type="nucleotide sequence ID" value="NZ_CP009792.1"/>
</dbReference>
<dbReference type="AlphaFoldDB" id="A0A0H3B504"/>
<keyword evidence="1" id="KW-1133">Transmembrane helix</keyword>